<evidence type="ECO:0000259" key="9">
    <source>
        <dbReference type="Pfam" id="PF20473"/>
    </source>
</evidence>
<protein>
    <recommendedName>
        <fullName evidence="1">site-specific DNA-methyltransferase (adenine-specific)</fullName>
        <ecNumber evidence="1">2.1.1.72</ecNumber>
    </recommendedName>
</protein>
<dbReference type="EC" id="2.1.1.72" evidence="1"/>
<evidence type="ECO:0000256" key="5">
    <source>
        <dbReference type="SAM" id="MobiDB-lite"/>
    </source>
</evidence>
<evidence type="ECO:0000256" key="2">
    <source>
        <dbReference type="ARBA" id="ARBA00022603"/>
    </source>
</evidence>
<evidence type="ECO:0000313" key="10">
    <source>
        <dbReference type="EMBL" id="MFC5294593.1"/>
    </source>
</evidence>
<evidence type="ECO:0000256" key="1">
    <source>
        <dbReference type="ARBA" id="ARBA00011900"/>
    </source>
</evidence>
<feature type="domain" description="MmeI-like helicase spacer" evidence="7">
    <location>
        <begin position="246"/>
        <end position="318"/>
    </location>
</feature>
<dbReference type="Pfam" id="PF20466">
    <property type="entry name" value="MmeI_TRD"/>
    <property type="match status" value="1"/>
</dbReference>
<dbReference type="InterPro" id="IPR046816">
    <property type="entry name" value="MmeI_Mtase"/>
</dbReference>
<dbReference type="SUPFAM" id="SSF53335">
    <property type="entry name" value="S-adenosyl-L-methionine-dependent methyltransferases"/>
    <property type="match status" value="1"/>
</dbReference>
<dbReference type="PRINTS" id="PR00507">
    <property type="entry name" value="N12N6MTFRASE"/>
</dbReference>
<comment type="catalytic activity">
    <reaction evidence="4">
        <text>a 2'-deoxyadenosine in DNA + S-adenosyl-L-methionine = an N(6)-methyl-2'-deoxyadenosine in DNA + S-adenosyl-L-homocysteine + H(+)</text>
        <dbReference type="Rhea" id="RHEA:15197"/>
        <dbReference type="Rhea" id="RHEA-COMP:12418"/>
        <dbReference type="Rhea" id="RHEA-COMP:12419"/>
        <dbReference type="ChEBI" id="CHEBI:15378"/>
        <dbReference type="ChEBI" id="CHEBI:57856"/>
        <dbReference type="ChEBI" id="CHEBI:59789"/>
        <dbReference type="ChEBI" id="CHEBI:90615"/>
        <dbReference type="ChEBI" id="CHEBI:90616"/>
        <dbReference type="EC" id="2.1.1.72"/>
    </reaction>
</comment>
<name>A0ABW0F614_9HYPH</name>
<dbReference type="GO" id="GO:0032259">
    <property type="term" value="P:methylation"/>
    <property type="evidence" value="ECO:0007669"/>
    <property type="project" value="UniProtKB-KW"/>
</dbReference>
<dbReference type="Gene3D" id="3.40.50.150">
    <property type="entry name" value="Vaccinia Virus protein VP39"/>
    <property type="match status" value="1"/>
</dbReference>
<keyword evidence="3" id="KW-0808">Transferase</keyword>
<dbReference type="InterPro" id="IPR046820">
    <property type="entry name" value="MmeI_TRD"/>
</dbReference>
<gene>
    <name evidence="10" type="ORF">ACFPK2_16510</name>
</gene>
<dbReference type="InterPro" id="IPR029063">
    <property type="entry name" value="SAM-dependent_MTases_sf"/>
</dbReference>
<dbReference type="EMBL" id="JBHSLI010000006">
    <property type="protein sequence ID" value="MFC5294593.1"/>
    <property type="molecule type" value="Genomic_DNA"/>
</dbReference>
<evidence type="ECO:0000256" key="4">
    <source>
        <dbReference type="ARBA" id="ARBA00047942"/>
    </source>
</evidence>
<keyword evidence="11" id="KW-1185">Reference proteome</keyword>
<accession>A0ABW0F614</accession>
<reference evidence="11" key="1">
    <citation type="journal article" date="2019" name="Int. J. Syst. Evol. Microbiol.">
        <title>The Global Catalogue of Microorganisms (GCM) 10K type strain sequencing project: providing services to taxonomists for standard genome sequencing and annotation.</title>
        <authorList>
            <consortium name="The Broad Institute Genomics Platform"/>
            <consortium name="The Broad Institute Genome Sequencing Center for Infectious Disease"/>
            <person name="Wu L."/>
            <person name="Ma J."/>
        </authorList>
    </citation>
    <scope>NUCLEOTIDE SEQUENCE [LARGE SCALE GENOMIC DNA]</scope>
    <source>
        <strain evidence="11">CGMCC 1.15643</strain>
    </source>
</reference>
<feature type="region of interest" description="Disordered" evidence="5">
    <location>
        <begin position="100"/>
        <end position="123"/>
    </location>
</feature>
<evidence type="ECO:0000256" key="3">
    <source>
        <dbReference type="ARBA" id="ARBA00022679"/>
    </source>
</evidence>
<organism evidence="10 11">
    <name type="scientific">Bosea minatitlanensis</name>
    <dbReference type="NCBI Taxonomy" id="128782"/>
    <lineage>
        <taxon>Bacteria</taxon>
        <taxon>Pseudomonadati</taxon>
        <taxon>Pseudomonadota</taxon>
        <taxon>Alphaproteobacteria</taxon>
        <taxon>Hyphomicrobiales</taxon>
        <taxon>Boseaceae</taxon>
        <taxon>Bosea</taxon>
    </lineage>
</organism>
<dbReference type="PROSITE" id="PS00092">
    <property type="entry name" value="N6_MTASE"/>
    <property type="match status" value="1"/>
</dbReference>
<feature type="domain" description="MmeI-like N-terminal" evidence="6">
    <location>
        <begin position="11"/>
        <end position="241"/>
    </location>
</feature>
<dbReference type="InterPro" id="IPR002052">
    <property type="entry name" value="DNA_methylase_N6_adenine_CS"/>
</dbReference>
<keyword evidence="2 10" id="KW-0489">Methyltransferase</keyword>
<comment type="caution">
    <text evidence="10">The sequence shown here is derived from an EMBL/GenBank/DDBJ whole genome shotgun (WGS) entry which is preliminary data.</text>
</comment>
<feature type="domain" description="MmeI-like target recognition" evidence="8">
    <location>
        <begin position="859"/>
        <end position="928"/>
    </location>
</feature>
<evidence type="ECO:0000259" key="8">
    <source>
        <dbReference type="Pfam" id="PF20466"/>
    </source>
</evidence>
<dbReference type="Proteomes" id="UP001595976">
    <property type="component" value="Unassembled WGS sequence"/>
</dbReference>
<dbReference type="Pfam" id="PF20473">
    <property type="entry name" value="MmeI_Mtase"/>
    <property type="match status" value="1"/>
</dbReference>
<proteinExistence type="predicted"/>
<dbReference type="InterPro" id="IPR046819">
    <property type="entry name" value="MmeI_hel"/>
</dbReference>
<dbReference type="Pfam" id="PF20464">
    <property type="entry name" value="MmeI_N"/>
    <property type="match status" value="1"/>
</dbReference>
<dbReference type="GO" id="GO:0008168">
    <property type="term" value="F:methyltransferase activity"/>
    <property type="evidence" value="ECO:0007669"/>
    <property type="project" value="UniProtKB-KW"/>
</dbReference>
<dbReference type="RefSeq" id="WP_260349065.1">
    <property type="nucleotide sequence ID" value="NZ_JAOAOS010000007.1"/>
</dbReference>
<dbReference type="PANTHER" id="PTHR33841:SF1">
    <property type="entry name" value="DNA METHYLTRANSFERASE A"/>
    <property type="match status" value="1"/>
</dbReference>
<dbReference type="InterPro" id="IPR050953">
    <property type="entry name" value="N4_N6_ade-DNA_methylase"/>
</dbReference>
<dbReference type="InterPro" id="IPR046817">
    <property type="entry name" value="MmeI_N"/>
</dbReference>
<dbReference type="Pfam" id="PF20465">
    <property type="entry name" value="MmeI_hel"/>
    <property type="match status" value="1"/>
</dbReference>
<evidence type="ECO:0000259" key="6">
    <source>
        <dbReference type="Pfam" id="PF20464"/>
    </source>
</evidence>
<evidence type="ECO:0000313" key="11">
    <source>
        <dbReference type="Proteomes" id="UP001595976"/>
    </source>
</evidence>
<evidence type="ECO:0000259" key="7">
    <source>
        <dbReference type="Pfam" id="PF20465"/>
    </source>
</evidence>
<dbReference type="PANTHER" id="PTHR33841">
    <property type="entry name" value="DNA METHYLTRANSFERASE YEEA-RELATED"/>
    <property type="match status" value="1"/>
</dbReference>
<sequence>MPGGKWEPTEDEVEAFIARWRVSEGAERAAYALFLSELCGLIGVEAPQPPTSDSDAVTYRFEYPVRFPDGQGGYTVGRIDLYRKGAFVLEAKQTRLSGRSKALLPAGDGDDGGEGAPAGTRGRRGAELGRDLLMLNARNQGERYAKALPASHGWPPFLIVCDVGHCFELYADFSGLGKNYVQFPDRHRFRIYLEDLRDPQIRELLRRVWGDPFSLDPARRAAAATRQIAERLALVSKALERRHDPEDVALFLMRCIFTMFAEDVALIPADSFKRLLRECREAPQSFQPLLEDLWRRMDRGGYSAAIRAEIRHFNGSMFAEPQVFRLGRDGIAELLAAAEHDWGLVEPAIFGGLLEQALDPDERARLGAHYTPRAYVERLVIETVIVPLREDWRAVVGAAQQARDAGQPRQALALVEAFHDRLCATRVLDPSCGTGNFLHVAQDLMKRLEGEVLETAAELGAAERLGGFGARGVGPWQFHGLDANPRAVRIADLMLWIGYLQWHLRTRAYAPREPILDRLEQILPGDALLRWPEWPVPATSAGREVAPADLHPAPWPEVEFIVGNPPFIGGKDLRRRLGDGYVAALRRIYPQMNESADLVMYWWDRAADILTRPGSRLRRFGFVTTNSITQTFQRRTVERHLAGKRPLSLVMAIPDHPWTKAGKDAAAVRIAMTVAQAGQHEGKLCEPLSETGLDTDQPQIALRVREGRINADLTIGVDVTKAGALRSNAGLCSPGVKLHGAGFLVTPAEAEGLGLGRRPGLAAHIRRYRNGRDLTERPRGVLAIDLFGLSAEDVRERFPEVYQHVRLTVKEARDEAGRPVGRDANRRAGYRQQWWIFGEPRGELRPALARLQRYIVTVETAKHRVFQFLDAAILPDNMLVAVALSDAFHLGVLSSRFHVAWALHQGATLEDRPRYSKSRCFDPFPFPEADEAQKEAIRRPAEALDALRKQVLADYPDLTLTKLYNVRDAIRSGGALSAAETSVRDRGLALILDEHHQAIDAAVAAAYGWPADLAGEEALARLVALNRQRAQEEERGQVRWLRPDYQRPRLGGGSRGGEQVEADVRVAAHPALAKPAFPSDAVARVAAVLGMLAEAPAPLDAAAMAKRFRQGRRVERAVRDILVSLARVGEISAVDGGARFARRLTAAG</sequence>
<feature type="domain" description="MmeI-like DNA-methyltransferase" evidence="9">
    <location>
        <begin position="415"/>
        <end position="674"/>
    </location>
</feature>